<keyword evidence="3" id="KW-0812">Transmembrane</keyword>
<dbReference type="InterPro" id="IPR028082">
    <property type="entry name" value="Peripla_BP_I"/>
</dbReference>
<dbReference type="PANTHER" id="PTHR24061">
    <property type="entry name" value="CALCIUM-SENSING RECEPTOR-RELATED"/>
    <property type="match status" value="1"/>
</dbReference>
<sequence length="568" mass="64195">MIAVTLVLLAVFVKAEDTICKMLQTQPDEPLFAKDGDIIIGGIFSFHNSIADEKPMFKEMPGPHKCKDNRKEFPSFFRTIPSDYYQSRALAQLVKHFGWTWIGAIRSDNDYGNYGMATFIEAVQELGVCIEYSEAIYRTYPRERFRTTADMMRRSTSKVVVAFASFIDLEFLIKELLLQNITNVQWVGSEDWISNEKLATKENYKVLAGAIGVAISNAQISGLSEFLQNVVPHDTPGNTGLHEFWESIFSCTFVTHERNATSHPCNGSEHLSTVKNQYTDVSELRIANNVYKATYAIAHSLHDFFNCPFSQDIVSIESCSDKINIKPWQVSYFATCACLSNKNEYPTFFRTIPSDYYQSRALAQLVKHFGWTWIGTIRSDNDYGHNGMSTFLQAVQEEGVCIEYSESIYRTYPREKFLKVVDVIKQSTAKVIVAFTTFIDMEFLIKELLLQNVTGVQWIGSEAWISIESLATEANYRVLSGSIGVAIPNAAIPNLKEFLVNVNLQSSPALTVLANVGQRRKRLLEQDPEDRSKKLSSESTQTRPMHTELTPSLLARALKNSMTPKYGV</sequence>
<dbReference type="Gene3D" id="3.40.50.2300">
    <property type="match status" value="3"/>
</dbReference>
<feature type="domain" description="Receptor ligand binding region" evidence="13">
    <location>
        <begin position="69"/>
        <end position="307"/>
    </location>
</feature>
<dbReference type="FunFam" id="3.40.50.2300:FF:000016">
    <property type="entry name" value="Taste 1 receptor member 2"/>
    <property type="match status" value="2"/>
</dbReference>
<protein>
    <submittedName>
        <fullName evidence="14">CASR protein</fullName>
    </submittedName>
</protein>
<dbReference type="Pfam" id="PF01094">
    <property type="entry name" value="ANF_receptor"/>
    <property type="match status" value="2"/>
</dbReference>
<keyword evidence="15" id="KW-1185">Reference proteome</keyword>
<evidence type="ECO:0000313" key="15">
    <source>
        <dbReference type="Proteomes" id="UP000886611"/>
    </source>
</evidence>
<evidence type="ECO:0000256" key="11">
    <source>
        <dbReference type="SAM" id="MobiDB-lite"/>
    </source>
</evidence>
<keyword evidence="6" id="KW-0297">G-protein coupled receptor</keyword>
<comment type="caution">
    <text evidence="14">The sequence shown here is derived from an EMBL/GenBank/DDBJ whole genome shotgun (WGS) entry which is preliminary data.</text>
</comment>
<dbReference type="SUPFAM" id="SSF53822">
    <property type="entry name" value="Periplasmic binding protein-like I"/>
    <property type="match status" value="2"/>
</dbReference>
<accession>A0A8X8BQV8</accession>
<evidence type="ECO:0000256" key="2">
    <source>
        <dbReference type="ARBA" id="ARBA00022475"/>
    </source>
</evidence>
<keyword evidence="8" id="KW-0675">Receptor</keyword>
<comment type="subcellular location">
    <subcellularLocation>
        <location evidence="1">Cell membrane</location>
        <topology evidence="1">Multi-pass membrane protein</topology>
    </subcellularLocation>
</comment>
<feature type="domain" description="Receptor ligand binding region" evidence="13">
    <location>
        <begin position="329"/>
        <end position="534"/>
    </location>
</feature>
<organism evidence="14 15">
    <name type="scientific">Polypterus senegalus</name>
    <name type="common">Senegal bichir</name>
    <dbReference type="NCBI Taxonomy" id="55291"/>
    <lineage>
        <taxon>Eukaryota</taxon>
        <taxon>Metazoa</taxon>
        <taxon>Chordata</taxon>
        <taxon>Craniata</taxon>
        <taxon>Vertebrata</taxon>
        <taxon>Euteleostomi</taxon>
        <taxon>Actinopterygii</taxon>
        <taxon>Polypteriformes</taxon>
        <taxon>Polypteridae</taxon>
        <taxon>Polypterus</taxon>
    </lineage>
</organism>
<keyword evidence="2" id="KW-1003">Cell membrane</keyword>
<evidence type="ECO:0000256" key="7">
    <source>
        <dbReference type="ARBA" id="ARBA00023136"/>
    </source>
</evidence>
<dbReference type="InterPro" id="IPR000068">
    <property type="entry name" value="GPCR_3_Ca_sens_rcpt-rel"/>
</dbReference>
<feature type="non-terminal residue" evidence="14">
    <location>
        <position position="1"/>
    </location>
</feature>
<evidence type="ECO:0000256" key="6">
    <source>
        <dbReference type="ARBA" id="ARBA00023040"/>
    </source>
</evidence>
<name>A0A8X8BQV8_POLSE</name>
<evidence type="ECO:0000256" key="5">
    <source>
        <dbReference type="ARBA" id="ARBA00022989"/>
    </source>
</evidence>
<feature type="region of interest" description="Disordered" evidence="11">
    <location>
        <begin position="523"/>
        <end position="552"/>
    </location>
</feature>
<keyword evidence="10" id="KW-0807">Transducer</keyword>
<gene>
    <name evidence="14" type="primary">Casr_18</name>
    <name evidence="14" type="ORF">GTO96_0000772</name>
</gene>
<evidence type="ECO:0000259" key="13">
    <source>
        <dbReference type="Pfam" id="PF01094"/>
    </source>
</evidence>
<evidence type="ECO:0000256" key="9">
    <source>
        <dbReference type="ARBA" id="ARBA00023180"/>
    </source>
</evidence>
<dbReference type="PRINTS" id="PR00592">
    <property type="entry name" value="CASENSINGR"/>
</dbReference>
<dbReference type="InterPro" id="IPR001828">
    <property type="entry name" value="ANF_lig-bd_rcpt"/>
</dbReference>
<dbReference type="GO" id="GO:0004930">
    <property type="term" value="F:G protein-coupled receptor activity"/>
    <property type="evidence" value="ECO:0007669"/>
    <property type="project" value="UniProtKB-KW"/>
</dbReference>
<evidence type="ECO:0000256" key="10">
    <source>
        <dbReference type="ARBA" id="ARBA00023224"/>
    </source>
</evidence>
<keyword evidence="4 12" id="KW-0732">Signal</keyword>
<feature type="non-terminal residue" evidence="14">
    <location>
        <position position="568"/>
    </location>
</feature>
<evidence type="ECO:0000256" key="1">
    <source>
        <dbReference type="ARBA" id="ARBA00004651"/>
    </source>
</evidence>
<evidence type="ECO:0000256" key="3">
    <source>
        <dbReference type="ARBA" id="ARBA00022692"/>
    </source>
</evidence>
<feature type="chain" id="PRO_5036488809" evidence="12">
    <location>
        <begin position="16"/>
        <end position="568"/>
    </location>
</feature>
<keyword evidence="5" id="KW-1133">Transmembrane helix</keyword>
<evidence type="ECO:0000256" key="8">
    <source>
        <dbReference type="ARBA" id="ARBA00023170"/>
    </source>
</evidence>
<proteinExistence type="predicted"/>
<reference evidence="14 15" key="1">
    <citation type="journal article" date="2021" name="Cell">
        <title>Tracing the genetic footprints of vertebrate landing in non-teleost ray-finned fishes.</title>
        <authorList>
            <person name="Bi X."/>
            <person name="Wang K."/>
            <person name="Yang L."/>
            <person name="Pan H."/>
            <person name="Jiang H."/>
            <person name="Wei Q."/>
            <person name="Fang M."/>
            <person name="Yu H."/>
            <person name="Zhu C."/>
            <person name="Cai Y."/>
            <person name="He Y."/>
            <person name="Gan X."/>
            <person name="Zeng H."/>
            <person name="Yu D."/>
            <person name="Zhu Y."/>
            <person name="Jiang H."/>
            <person name="Qiu Q."/>
            <person name="Yang H."/>
            <person name="Zhang Y.E."/>
            <person name="Wang W."/>
            <person name="Zhu M."/>
            <person name="He S."/>
            <person name="Zhang G."/>
        </authorList>
    </citation>
    <scope>NUCLEOTIDE SEQUENCE [LARGE SCALE GENOMIC DNA]</scope>
    <source>
        <strain evidence="14">Bchr_013</strain>
    </source>
</reference>
<dbReference type="PANTHER" id="PTHR24061:SF528">
    <property type="entry name" value="C-FAMILY ODORANT RECEPTOR OLFCD2-RELATED"/>
    <property type="match status" value="1"/>
</dbReference>
<keyword evidence="9" id="KW-0325">Glycoprotein</keyword>
<evidence type="ECO:0000256" key="4">
    <source>
        <dbReference type="ARBA" id="ARBA00022729"/>
    </source>
</evidence>
<feature type="compositionally biased region" description="Basic and acidic residues" evidence="11">
    <location>
        <begin position="523"/>
        <end position="536"/>
    </location>
</feature>
<dbReference type="AlphaFoldDB" id="A0A8X8BQV8"/>
<feature type="signal peptide" evidence="12">
    <location>
        <begin position="1"/>
        <end position="15"/>
    </location>
</feature>
<keyword evidence="7" id="KW-0472">Membrane</keyword>
<evidence type="ECO:0000256" key="12">
    <source>
        <dbReference type="SAM" id="SignalP"/>
    </source>
</evidence>
<evidence type="ECO:0000313" key="14">
    <source>
        <dbReference type="EMBL" id="KAG2463182.1"/>
    </source>
</evidence>
<dbReference type="Proteomes" id="UP000886611">
    <property type="component" value="Unassembled WGS sequence"/>
</dbReference>
<dbReference type="EMBL" id="JAATIS010004040">
    <property type="protein sequence ID" value="KAG2463182.1"/>
    <property type="molecule type" value="Genomic_DNA"/>
</dbReference>
<dbReference type="GO" id="GO:0005886">
    <property type="term" value="C:plasma membrane"/>
    <property type="evidence" value="ECO:0007669"/>
    <property type="project" value="UniProtKB-SubCell"/>
</dbReference>